<dbReference type="CDD" id="cd07920">
    <property type="entry name" value="Pumilio"/>
    <property type="match status" value="1"/>
</dbReference>
<feature type="repeat" description="Pumilio" evidence="2">
    <location>
        <begin position="465"/>
        <end position="500"/>
    </location>
</feature>
<evidence type="ECO:0000256" key="3">
    <source>
        <dbReference type="SAM" id="MobiDB-lite"/>
    </source>
</evidence>
<dbReference type="InterPro" id="IPR001313">
    <property type="entry name" value="Pumilio_RNA-bd_rpt"/>
</dbReference>
<dbReference type="OrthoDB" id="668540at2759"/>
<dbReference type="PROSITE" id="PS50303">
    <property type="entry name" value="PUM_HD"/>
    <property type="match status" value="1"/>
</dbReference>
<evidence type="ECO:0000313" key="5">
    <source>
        <dbReference type="EMBL" id="CDH52074.1"/>
    </source>
</evidence>
<dbReference type="Gene3D" id="1.25.10.10">
    <property type="entry name" value="Leucine-rich Repeat Variant"/>
    <property type="match status" value="1"/>
</dbReference>
<protein>
    <submittedName>
        <fullName evidence="5">Arm repeat-containing protein</fullName>
    </submittedName>
</protein>
<feature type="repeat" description="Pumilio" evidence="2">
    <location>
        <begin position="718"/>
        <end position="755"/>
    </location>
</feature>
<evidence type="ECO:0000259" key="4">
    <source>
        <dbReference type="PROSITE" id="PS50303"/>
    </source>
</evidence>
<feature type="region of interest" description="Disordered" evidence="3">
    <location>
        <begin position="132"/>
        <end position="173"/>
    </location>
</feature>
<comment type="caution">
    <text evidence="5">The sequence shown here is derived from an EMBL/GenBank/DDBJ whole genome shotgun (WGS) entry which is preliminary data.</text>
</comment>
<dbReference type="VEuPathDB" id="FungiDB:LCOR_03603.1"/>
<dbReference type="FunFam" id="1.25.10.10:FF:000237">
    <property type="entry name" value="Pumilio homolog 9"/>
    <property type="match status" value="1"/>
</dbReference>
<keyword evidence="6" id="KW-1185">Reference proteome</keyword>
<evidence type="ECO:0000313" key="6">
    <source>
        <dbReference type="Proteomes" id="UP000027586"/>
    </source>
</evidence>
<feature type="compositionally biased region" description="Low complexity" evidence="3">
    <location>
        <begin position="404"/>
        <end position="448"/>
    </location>
</feature>
<dbReference type="SMART" id="SM00025">
    <property type="entry name" value="Pumilio"/>
    <property type="match status" value="8"/>
</dbReference>
<accession>A0A068RQ18</accession>
<sequence length="832" mass="92083">MSTSGISNPTLSTTTAGHDNTANTTTTHSSNNAIVERASTMSDYTGHGVTTSNASSVPEKQPLKQQRVKGTCFQDIIEQDLMTGLEDSTHRLSISDQHPLEKRETRHVPRSVRGIFPDSTAFTPQSGDKFLFQGDHHHHHGLDPNTSTPLVRHGSIVTPTSSHAPDPTFMRRSFDATSGYHHQHHHHQQHRHRIPSLNRRESYPCLQQSASTTTTSAANGGGQGWNCDPAWMPSPFRKYSMDYVNKRLDLDPRGGSSRLAPSYSNPDLATARRLSSLDVVAAAAAAAASGVSDNIPESGAPSSPSSYASTTAAAAGLIALSSQQQQLLGIAPYIPSSLMYPYPYPAAMASPSATTTNVSTNPAAAAQAAQAAAAHAAAICNHNNNGGAGPSPAPLNPLLLSHLLRHMPPSSPSSPSSPTSASSSSFRKTQQQQQQQPATSSNSNSTTTQRRHNEHDKFAHIKFEDVVDDIYSLCKDQYGCRYLQRKLEEQNDDQRDIIFEQVFPHFIKLMTDPFGNYLCQKLMERCTDEQRTRIVEQVSQDLVDISLNMHGTRAVQKMIEYITLPEQIHHVVVTLAPNVVTLIKDLNGNHVIQRCLHRMSSENKQFIYNAVSENCIEVATHRHGCCVLQRCIDYSSESQKTQLVNGIIQHALNLVQDPFGNYVVQYVLDLGDADFSDKLIQRFVGHVVSLSVQKFSSNVMEKCIRVAEPETRRRLMEEMLNKPKLERLLRDSYANYVVQTALDYAEPAQRVKLVECIRPLLPAIRNTPYGKRIQGKINREPQRSALHHHHHHHHDLHTMSMGYLAADMALFPPPMQPASFGAFSPFSVFHHH</sequence>
<dbReference type="Pfam" id="PF00806">
    <property type="entry name" value="PUF"/>
    <property type="match status" value="8"/>
</dbReference>
<feature type="compositionally biased region" description="Polar residues" evidence="3">
    <location>
        <begin position="1"/>
        <end position="12"/>
    </location>
</feature>
<feature type="repeat" description="Pumilio" evidence="2">
    <location>
        <begin position="574"/>
        <end position="609"/>
    </location>
</feature>
<dbReference type="InterPro" id="IPR033133">
    <property type="entry name" value="PUM-HD"/>
</dbReference>
<dbReference type="InterPro" id="IPR033712">
    <property type="entry name" value="Pumilio_RNA-bd"/>
</dbReference>
<dbReference type="InterPro" id="IPR011989">
    <property type="entry name" value="ARM-like"/>
</dbReference>
<dbReference type="SUPFAM" id="SSF48371">
    <property type="entry name" value="ARM repeat"/>
    <property type="match status" value="1"/>
</dbReference>
<dbReference type="EMBL" id="CBTN010000012">
    <property type="protein sequence ID" value="CDH52074.1"/>
    <property type="molecule type" value="Genomic_DNA"/>
</dbReference>
<dbReference type="PROSITE" id="PS50302">
    <property type="entry name" value="PUM"/>
    <property type="match status" value="8"/>
</dbReference>
<proteinExistence type="predicted"/>
<dbReference type="Proteomes" id="UP000027586">
    <property type="component" value="Unassembled WGS sequence"/>
</dbReference>
<feature type="region of interest" description="Disordered" evidence="3">
    <location>
        <begin position="404"/>
        <end position="456"/>
    </location>
</feature>
<dbReference type="GO" id="GO:0005737">
    <property type="term" value="C:cytoplasm"/>
    <property type="evidence" value="ECO:0007669"/>
    <property type="project" value="TreeGrafter"/>
</dbReference>
<feature type="repeat" description="Pumilio" evidence="2">
    <location>
        <begin position="682"/>
        <end position="717"/>
    </location>
</feature>
<dbReference type="GO" id="GO:0003729">
    <property type="term" value="F:mRNA binding"/>
    <property type="evidence" value="ECO:0007669"/>
    <property type="project" value="TreeGrafter"/>
</dbReference>
<evidence type="ECO:0000256" key="1">
    <source>
        <dbReference type="ARBA" id="ARBA00022737"/>
    </source>
</evidence>
<reference evidence="5" key="1">
    <citation type="submission" date="2013-08" db="EMBL/GenBank/DDBJ databases">
        <title>Gene expansion shapes genome architecture in the human pathogen Lichtheimia corymbifera: an evolutionary genomics analysis in the ancient terrestrial Mucorales (Mucoromycotina).</title>
        <authorList>
            <person name="Schwartze V.U."/>
            <person name="Winter S."/>
            <person name="Shelest E."/>
            <person name="Marcet-Houben M."/>
            <person name="Horn F."/>
            <person name="Wehner S."/>
            <person name="Hoffmann K."/>
            <person name="Riege K."/>
            <person name="Sammeth M."/>
            <person name="Nowrousian M."/>
            <person name="Valiante V."/>
            <person name="Linde J."/>
            <person name="Jacobsen I.D."/>
            <person name="Marz M."/>
            <person name="Brakhage A.A."/>
            <person name="Gabaldon T."/>
            <person name="Bocker S."/>
            <person name="Voigt K."/>
        </authorList>
    </citation>
    <scope>NUCLEOTIDE SEQUENCE [LARGE SCALE GENOMIC DNA]</scope>
    <source>
        <strain evidence="5">FSU 9682</strain>
    </source>
</reference>
<feature type="repeat" description="Pumilio" evidence="2">
    <location>
        <begin position="537"/>
        <end position="573"/>
    </location>
</feature>
<feature type="compositionally biased region" description="Low complexity" evidence="3">
    <location>
        <begin position="13"/>
        <end position="32"/>
    </location>
</feature>
<feature type="region of interest" description="Disordered" evidence="3">
    <location>
        <begin position="1"/>
        <end position="66"/>
    </location>
</feature>
<keyword evidence="1" id="KW-0677">Repeat</keyword>
<evidence type="ECO:0000256" key="2">
    <source>
        <dbReference type="PROSITE-ProRule" id="PRU00317"/>
    </source>
</evidence>
<dbReference type="InterPro" id="IPR016024">
    <property type="entry name" value="ARM-type_fold"/>
</dbReference>
<feature type="domain" description="PUM-HD" evidence="4">
    <location>
        <begin position="443"/>
        <end position="781"/>
    </location>
</feature>
<dbReference type="GO" id="GO:0010608">
    <property type="term" value="P:post-transcriptional regulation of gene expression"/>
    <property type="evidence" value="ECO:0007669"/>
    <property type="project" value="TreeGrafter"/>
</dbReference>
<dbReference type="PANTHER" id="PTHR12537">
    <property type="entry name" value="RNA BINDING PROTEIN PUMILIO-RELATED"/>
    <property type="match status" value="1"/>
</dbReference>
<name>A0A068RQ18_9FUNG</name>
<dbReference type="PANTHER" id="PTHR12537:SF13">
    <property type="entry name" value="PUMILIO HOMOLOGY DOMAIN FAMILY MEMBER 4"/>
    <property type="match status" value="1"/>
</dbReference>
<dbReference type="AlphaFoldDB" id="A0A068RQ18"/>
<feature type="compositionally biased region" description="Polar residues" evidence="3">
    <location>
        <begin position="39"/>
        <end position="58"/>
    </location>
</feature>
<organism evidence="5 6">
    <name type="scientific">Lichtheimia corymbifera JMRC:FSU:9682</name>
    <dbReference type="NCBI Taxonomy" id="1263082"/>
    <lineage>
        <taxon>Eukaryota</taxon>
        <taxon>Fungi</taxon>
        <taxon>Fungi incertae sedis</taxon>
        <taxon>Mucoromycota</taxon>
        <taxon>Mucoromycotina</taxon>
        <taxon>Mucoromycetes</taxon>
        <taxon>Mucorales</taxon>
        <taxon>Lichtheimiaceae</taxon>
        <taxon>Lichtheimia</taxon>
    </lineage>
</organism>
<dbReference type="STRING" id="1263082.A0A068RQ18"/>
<gene>
    <name evidence="5" type="ORF">LCOR_03603.1</name>
</gene>
<feature type="repeat" description="Pumilio" evidence="2">
    <location>
        <begin position="610"/>
        <end position="645"/>
    </location>
</feature>
<feature type="repeat" description="Pumilio" evidence="2">
    <location>
        <begin position="646"/>
        <end position="681"/>
    </location>
</feature>
<feature type="repeat" description="Pumilio" evidence="2">
    <location>
        <begin position="501"/>
        <end position="536"/>
    </location>
</feature>